<keyword evidence="2" id="KW-0479">Metal-binding</keyword>
<evidence type="ECO:0000256" key="1">
    <source>
        <dbReference type="ARBA" id="ARBA00010587"/>
    </source>
</evidence>
<dbReference type="RefSeq" id="WP_157081936.1">
    <property type="nucleotide sequence ID" value="NZ_BCNT01000006.1"/>
</dbReference>
<evidence type="ECO:0008006" key="6">
    <source>
        <dbReference type="Google" id="ProtNLM"/>
    </source>
</evidence>
<gene>
    <name evidence="4" type="ORF">ACFSW6_19470</name>
</gene>
<evidence type="ECO:0000256" key="3">
    <source>
        <dbReference type="ARBA" id="ARBA00023004"/>
    </source>
</evidence>
<dbReference type="EMBL" id="JBHUMV010000010">
    <property type="protein sequence ID" value="MFD2756258.1"/>
    <property type="molecule type" value="Genomic_DNA"/>
</dbReference>
<name>A0ABW5US39_9BURK</name>
<accession>A0ABW5US39</accession>
<dbReference type="SUPFAM" id="SSF47188">
    <property type="entry name" value="Hemerythrin-like"/>
    <property type="match status" value="1"/>
</dbReference>
<evidence type="ECO:0000313" key="4">
    <source>
        <dbReference type="EMBL" id="MFD2756258.1"/>
    </source>
</evidence>
<dbReference type="InterPro" id="IPR035938">
    <property type="entry name" value="Hemerythrin-like_sf"/>
</dbReference>
<comment type="caution">
    <text evidence="4">The sequence shown here is derived from an EMBL/GenBank/DDBJ whole genome shotgun (WGS) entry which is preliminary data.</text>
</comment>
<sequence length="155" mass="17235">MSGMQEGKAGRGQGFCPAAGTGSGTIGFQCGRRSSDMTSIPHWSCRMSVQDPVLDAQHIELLEMCRSIQSDLEQGGAQGWAFQQRLDEFAFLLREHDCAEASALRLRGQDLPHGLRMQRAQALRDIEALAGQSPSQPFDPAMARHMLCRWIQYHF</sequence>
<keyword evidence="3" id="KW-0408">Iron</keyword>
<dbReference type="Proteomes" id="UP001597463">
    <property type="component" value="Unassembled WGS sequence"/>
</dbReference>
<proteinExistence type="inferred from homology"/>
<protein>
    <recommendedName>
        <fullName evidence="6">Hemerythrin-like domain-containing protein</fullName>
    </recommendedName>
</protein>
<evidence type="ECO:0000256" key="2">
    <source>
        <dbReference type="ARBA" id="ARBA00022723"/>
    </source>
</evidence>
<evidence type="ECO:0000313" key="5">
    <source>
        <dbReference type="Proteomes" id="UP001597463"/>
    </source>
</evidence>
<keyword evidence="5" id="KW-1185">Reference proteome</keyword>
<reference evidence="5" key="1">
    <citation type="journal article" date="2019" name="Int. J. Syst. Evol. Microbiol.">
        <title>The Global Catalogue of Microorganisms (GCM) 10K type strain sequencing project: providing services to taxonomists for standard genome sequencing and annotation.</title>
        <authorList>
            <consortium name="The Broad Institute Genomics Platform"/>
            <consortium name="The Broad Institute Genome Sequencing Center for Infectious Disease"/>
            <person name="Wu L."/>
            <person name="Ma J."/>
        </authorList>
    </citation>
    <scope>NUCLEOTIDE SEQUENCE [LARGE SCALE GENOMIC DNA]</scope>
    <source>
        <strain evidence="5">TISTR 1906</strain>
    </source>
</reference>
<organism evidence="4 5">
    <name type="scientific">Comamonas terrae</name>
    <dbReference type="NCBI Taxonomy" id="673548"/>
    <lineage>
        <taxon>Bacteria</taxon>
        <taxon>Pseudomonadati</taxon>
        <taxon>Pseudomonadota</taxon>
        <taxon>Betaproteobacteria</taxon>
        <taxon>Burkholderiales</taxon>
        <taxon>Comamonadaceae</taxon>
        <taxon>Comamonas</taxon>
    </lineage>
</organism>
<comment type="similarity">
    <text evidence="1">Belongs to the hemerythrin family.</text>
</comment>